<gene>
    <name evidence="2" type="ORF">EHSB41UT_02208</name>
</gene>
<dbReference type="InterPro" id="IPR047142">
    <property type="entry name" value="OryJ/VirC-like"/>
</dbReference>
<reference evidence="2 3" key="1">
    <citation type="submission" date="2017-03" db="EMBL/GenBank/DDBJ databases">
        <authorList>
            <person name="Afonso C.L."/>
            <person name="Miller P.J."/>
            <person name="Scott M.A."/>
            <person name="Spackman E."/>
            <person name="Goraichik I."/>
            <person name="Dimitrov K.M."/>
            <person name="Suarez D.L."/>
            <person name="Swayne D.E."/>
        </authorList>
    </citation>
    <scope>NUCLEOTIDE SEQUENCE [LARGE SCALE GENOMIC DNA]</scope>
    <source>
        <strain evidence="2">SB41UT1</strain>
    </source>
</reference>
<evidence type="ECO:0000313" key="2">
    <source>
        <dbReference type="EMBL" id="SMA46587.1"/>
    </source>
</evidence>
<evidence type="ECO:0000313" key="3">
    <source>
        <dbReference type="Proteomes" id="UP000196573"/>
    </source>
</evidence>
<dbReference type="Proteomes" id="UP000196573">
    <property type="component" value="Unassembled WGS sequence"/>
</dbReference>
<dbReference type="EMBL" id="FWPT01000004">
    <property type="protein sequence ID" value="SMA46587.1"/>
    <property type="molecule type" value="Genomic_DNA"/>
</dbReference>
<protein>
    <submittedName>
        <fullName evidence="2">Cupin domain protein</fullName>
    </submittedName>
</protein>
<keyword evidence="3" id="KW-1185">Reference proteome</keyword>
<dbReference type="Pfam" id="PF07883">
    <property type="entry name" value="Cupin_2"/>
    <property type="match status" value="1"/>
</dbReference>
<dbReference type="OrthoDB" id="9800684at2"/>
<dbReference type="PROSITE" id="PS51257">
    <property type="entry name" value="PROKAR_LIPOPROTEIN"/>
    <property type="match status" value="1"/>
</dbReference>
<organism evidence="2 3">
    <name type="scientific">Parendozoicomonas haliclonae</name>
    <dbReference type="NCBI Taxonomy" id="1960125"/>
    <lineage>
        <taxon>Bacteria</taxon>
        <taxon>Pseudomonadati</taxon>
        <taxon>Pseudomonadota</taxon>
        <taxon>Gammaproteobacteria</taxon>
        <taxon>Oceanospirillales</taxon>
        <taxon>Endozoicomonadaceae</taxon>
        <taxon>Parendozoicomonas</taxon>
    </lineage>
</organism>
<dbReference type="Gene3D" id="2.60.120.10">
    <property type="entry name" value="Jelly Rolls"/>
    <property type="match status" value="1"/>
</dbReference>
<dbReference type="InterPro" id="IPR011051">
    <property type="entry name" value="RmlC_Cupin_sf"/>
</dbReference>
<dbReference type="CDD" id="cd02236">
    <property type="entry name" value="cupin_CV2614-like"/>
    <property type="match status" value="1"/>
</dbReference>
<dbReference type="PANTHER" id="PTHR36156">
    <property type="entry name" value="SLR2101 PROTEIN"/>
    <property type="match status" value="1"/>
</dbReference>
<accession>A0A1X7AK83</accession>
<dbReference type="AlphaFoldDB" id="A0A1X7AK83"/>
<dbReference type="InterPro" id="IPR014710">
    <property type="entry name" value="RmlC-like_jellyroll"/>
</dbReference>
<evidence type="ECO:0000259" key="1">
    <source>
        <dbReference type="Pfam" id="PF07883"/>
    </source>
</evidence>
<sequence>MATYRRDRRAEANRSLSHCLIGLWIILSCGYISAAFAESDTSGYSSAIQVEVLKQSGLTINGGLIEYPEPGQPEITTRKVTLPPGAKTGWHYHPVPIVGYILEGELELQLADGLTKTLKTGEVIYEAINAVHQGVNNSSKDVVILAFYLGIEGEPTTIKVPSSK</sequence>
<dbReference type="InterPro" id="IPR013096">
    <property type="entry name" value="Cupin_2"/>
</dbReference>
<proteinExistence type="predicted"/>
<dbReference type="SUPFAM" id="SSF51182">
    <property type="entry name" value="RmlC-like cupins"/>
    <property type="match status" value="1"/>
</dbReference>
<dbReference type="PANTHER" id="PTHR36156:SF2">
    <property type="entry name" value="CUPIN TYPE-2 DOMAIN-CONTAINING PROTEIN"/>
    <property type="match status" value="1"/>
</dbReference>
<name>A0A1X7AK83_9GAMM</name>
<feature type="domain" description="Cupin type-2" evidence="1">
    <location>
        <begin position="80"/>
        <end position="147"/>
    </location>
</feature>